<evidence type="ECO:0000256" key="4">
    <source>
        <dbReference type="ARBA" id="ARBA00023002"/>
    </source>
</evidence>
<keyword evidence="5" id="KW-1133">Transmembrane helix</keyword>
<dbReference type="InterPro" id="IPR036188">
    <property type="entry name" value="FAD/NAD-bd_sf"/>
</dbReference>
<comment type="caution">
    <text evidence="7">The sequence shown here is derived from an EMBL/GenBank/DDBJ whole genome shotgun (WGS) entry which is preliminary data.</text>
</comment>
<reference evidence="7" key="1">
    <citation type="submission" date="2019-07" db="EMBL/GenBank/DDBJ databases">
        <title>Hyphodiscus hymeniophilus genome sequencing and assembly.</title>
        <authorList>
            <person name="Kramer G."/>
            <person name="Nodwell J."/>
        </authorList>
    </citation>
    <scope>NUCLEOTIDE SEQUENCE</scope>
    <source>
        <strain evidence="7">ATCC 34498</strain>
    </source>
</reference>
<keyword evidence="4" id="KW-0560">Oxidoreductase</keyword>
<dbReference type="InterPro" id="IPR050641">
    <property type="entry name" value="RIFMO-like"/>
</dbReference>
<dbReference type="InterPro" id="IPR002938">
    <property type="entry name" value="FAD-bd"/>
</dbReference>
<dbReference type="GO" id="GO:0016709">
    <property type="term" value="F:oxidoreductase activity, acting on paired donors, with incorporation or reduction of molecular oxygen, NAD(P)H as one donor, and incorporation of one atom of oxygen"/>
    <property type="evidence" value="ECO:0007669"/>
    <property type="project" value="UniProtKB-ARBA"/>
</dbReference>
<dbReference type="SUPFAM" id="SSF51905">
    <property type="entry name" value="FAD/NAD(P)-binding domain"/>
    <property type="match status" value="1"/>
</dbReference>
<sequence>MPTPEPIHVPVLIVGGGIVGLSASLFLSHHSIPCLLVERHATTSIHPRARSVNARTMEIYRGINISNAVREAGAALSPSMGIRSGTSMKEVTDSLPRKEGKRNFPLANLFSETGPENGAWGTLDCVEPVLLEAARERGVDARFHTDCLSVSQNEAGVTAILKDRSSNNTYTVTADYLIAADGASSPIRESLGIKRTGRGDMGNLLNILFHTTPSLSDFVKNREISLCQIETPEVTGLLTSINNAERWVFHLVYSPSKGEKPSDYPQNGVKSSSNLHLGCQMLTLRSSPFCLGKFPSESQNAFVRDASS</sequence>
<dbReference type="Pfam" id="PF01494">
    <property type="entry name" value="FAD_binding_3"/>
    <property type="match status" value="1"/>
</dbReference>
<evidence type="ECO:0000256" key="3">
    <source>
        <dbReference type="ARBA" id="ARBA00022827"/>
    </source>
</evidence>
<accession>A0A9P6VM93</accession>
<dbReference type="Proteomes" id="UP000785200">
    <property type="component" value="Unassembled WGS sequence"/>
</dbReference>
<keyword evidence="5" id="KW-0472">Membrane</keyword>
<dbReference type="PRINTS" id="PR00420">
    <property type="entry name" value="RNGMNOXGNASE"/>
</dbReference>
<keyword evidence="5" id="KW-0812">Transmembrane</keyword>
<dbReference type="EMBL" id="VNKQ01000006">
    <property type="protein sequence ID" value="KAG0650178.1"/>
    <property type="molecule type" value="Genomic_DNA"/>
</dbReference>
<evidence type="ECO:0000259" key="6">
    <source>
        <dbReference type="Pfam" id="PF01494"/>
    </source>
</evidence>
<evidence type="ECO:0000313" key="8">
    <source>
        <dbReference type="Proteomes" id="UP000785200"/>
    </source>
</evidence>
<protein>
    <submittedName>
        <fullName evidence="7">Polyketide hydroxylase</fullName>
    </submittedName>
</protein>
<dbReference type="Gene3D" id="3.30.9.10">
    <property type="entry name" value="D-Amino Acid Oxidase, subunit A, domain 2"/>
    <property type="match status" value="1"/>
</dbReference>
<keyword evidence="2" id="KW-0285">Flavoprotein</keyword>
<evidence type="ECO:0000256" key="5">
    <source>
        <dbReference type="SAM" id="Phobius"/>
    </source>
</evidence>
<feature type="transmembrane region" description="Helical" evidence="5">
    <location>
        <begin position="7"/>
        <end position="27"/>
    </location>
</feature>
<comment type="cofactor">
    <cofactor evidence="1">
        <name>FAD</name>
        <dbReference type="ChEBI" id="CHEBI:57692"/>
    </cofactor>
</comment>
<dbReference type="PANTHER" id="PTHR43004">
    <property type="entry name" value="TRK SYSTEM POTASSIUM UPTAKE PROTEIN"/>
    <property type="match status" value="1"/>
</dbReference>
<evidence type="ECO:0000256" key="1">
    <source>
        <dbReference type="ARBA" id="ARBA00001974"/>
    </source>
</evidence>
<name>A0A9P6VM93_9HELO</name>
<dbReference type="OrthoDB" id="2690153at2759"/>
<evidence type="ECO:0000256" key="2">
    <source>
        <dbReference type="ARBA" id="ARBA00022630"/>
    </source>
</evidence>
<dbReference type="PANTHER" id="PTHR43004:SF19">
    <property type="entry name" value="BINDING MONOOXYGENASE, PUTATIVE (JCVI)-RELATED"/>
    <property type="match status" value="1"/>
</dbReference>
<dbReference type="Gene3D" id="3.50.50.60">
    <property type="entry name" value="FAD/NAD(P)-binding domain"/>
    <property type="match status" value="1"/>
</dbReference>
<keyword evidence="8" id="KW-1185">Reference proteome</keyword>
<feature type="domain" description="FAD-binding" evidence="6">
    <location>
        <begin position="9"/>
        <end position="278"/>
    </location>
</feature>
<dbReference type="AlphaFoldDB" id="A0A9P6VM93"/>
<proteinExistence type="predicted"/>
<organism evidence="7 8">
    <name type="scientific">Hyphodiscus hymeniophilus</name>
    <dbReference type="NCBI Taxonomy" id="353542"/>
    <lineage>
        <taxon>Eukaryota</taxon>
        <taxon>Fungi</taxon>
        <taxon>Dikarya</taxon>
        <taxon>Ascomycota</taxon>
        <taxon>Pezizomycotina</taxon>
        <taxon>Leotiomycetes</taxon>
        <taxon>Helotiales</taxon>
        <taxon>Hyphodiscaceae</taxon>
        <taxon>Hyphodiscus</taxon>
    </lineage>
</organism>
<dbReference type="GO" id="GO:0071949">
    <property type="term" value="F:FAD binding"/>
    <property type="evidence" value="ECO:0007669"/>
    <property type="project" value="InterPro"/>
</dbReference>
<gene>
    <name evidence="7" type="ORF">D0Z07_3168</name>
</gene>
<keyword evidence="3" id="KW-0274">FAD</keyword>
<evidence type="ECO:0000313" key="7">
    <source>
        <dbReference type="EMBL" id="KAG0650178.1"/>
    </source>
</evidence>